<dbReference type="PANTHER" id="PTHR11132">
    <property type="entry name" value="SOLUTE CARRIER FAMILY 35"/>
    <property type="match status" value="1"/>
</dbReference>
<dbReference type="OrthoDB" id="18894at2759"/>
<dbReference type="CDD" id="cd21092">
    <property type="entry name" value="TPT_S35C2"/>
    <property type="match status" value="1"/>
</dbReference>
<proteinExistence type="predicted"/>
<feature type="transmembrane region" description="Helical" evidence="5">
    <location>
        <begin position="228"/>
        <end position="250"/>
    </location>
</feature>
<feature type="transmembrane region" description="Helical" evidence="5">
    <location>
        <begin position="167"/>
        <end position="184"/>
    </location>
</feature>
<dbReference type="InterPro" id="IPR050186">
    <property type="entry name" value="TPT_transporter"/>
</dbReference>
<feature type="transmembrane region" description="Helical" evidence="5">
    <location>
        <begin position="70"/>
        <end position="90"/>
    </location>
</feature>
<evidence type="ECO:0000256" key="6">
    <source>
        <dbReference type="SAM" id="SignalP"/>
    </source>
</evidence>
<feature type="transmembrane region" description="Helical" evidence="5">
    <location>
        <begin position="196"/>
        <end position="216"/>
    </location>
</feature>
<evidence type="ECO:0000256" key="4">
    <source>
        <dbReference type="ARBA" id="ARBA00023136"/>
    </source>
</evidence>
<feature type="domain" description="Sugar phosphate transporter" evidence="7">
    <location>
        <begin position="8"/>
        <end position="272"/>
    </location>
</feature>
<dbReference type="Proteomes" id="UP000678393">
    <property type="component" value="Unassembled WGS sequence"/>
</dbReference>
<feature type="non-terminal residue" evidence="8">
    <location>
        <position position="280"/>
    </location>
</feature>
<comment type="subcellular location">
    <subcellularLocation>
        <location evidence="1">Membrane</location>
        <topology evidence="1">Multi-pass membrane protein</topology>
    </subcellularLocation>
</comment>
<gene>
    <name evidence="8" type="ORF">CUNI_LOCUS20142</name>
</gene>
<evidence type="ECO:0000256" key="1">
    <source>
        <dbReference type="ARBA" id="ARBA00004141"/>
    </source>
</evidence>
<dbReference type="GO" id="GO:0016020">
    <property type="term" value="C:membrane"/>
    <property type="evidence" value="ECO:0007669"/>
    <property type="project" value="UniProtKB-SubCell"/>
</dbReference>
<dbReference type="AlphaFoldDB" id="A0A8S4A051"/>
<evidence type="ECO:0000259" key="7">
    <source>
        <dbReference type="Pfam" id="PF03151"/>
    </source>
</evidence>
<name>A0A8S4A051_9EUPU</name>
<keyword evidence="6" id="KW-0732">Signal</keyword>
<organism evidence="8 9">
    <name type="scientific">Candidula unifasciata</name>
    <dbReference type="NCBI Taxonomy" id="100452"/>
    <lineage>
        <taxon>Eukaryota</taxon>
        <taxon>Metazoa</taxon>
        <taxon>Spiralia</taxon>
        <taxon>Lophotrochozoa</taxon>
        <taxon>Mollusca</taxon>
        <taxon>Gastropoda</taxon>
        <taxon>Heterobranchia</taxon>
        <taxon>Euthyneura</taxon>
        <taxon>Panpulmonata</taxon>
        <taxon>Eupulmonata</taxon>
        <taxon>Stylommatophora</taxon>
        <taxon>Helicina</taxon>
        <taxon>Helicoidea</taxon>
        <taxon>Geomitridae</taxon>
        <taxon>Candidula</taxon>
    </lineage>
</organism>
<keyword evidence="3 5" id="KW-1133">Transmembrane helix</keyword>
<comment type="caution">
    <text evidence="8">The sequence shown here is derived from an EMBL/GenBank/DDBJ whole genome shotgun (WGS) entry which is preliminary data.</text>
</comment>
<keyword evidence="9" id="KW-1185">Reference proteome</keyword>
<protein>
    <recommendedName>
        <fullName evidence="7">Sugar phosphate transporter domain-containing protein</fullName>
    </recommendedName>
</protein>
<feature type="non-terminal residue" evidence="8">
    <location>
        <position position="1"/>
    </location>
</feature>
<evidence type="ECO:0000256" key="3">
    <source>
        <dbReference type="ARBA" id="ARBA00022989"/>
    </source>
</evidence>
<feature type="transmembrane region" description="Helical" evidence="5">
    <location>
        <begin position="257"/>
        <end position="276"/>
    </location>
</feature>
<keyword evidence="4 5" id="KW-0472">Membrane</keyword>
<evidence type="ECO:0000256" key="2">
    <source>
        <dbReference type="ARBA" id="ARBA00022692"/>
    </source>
</evidence>
<keyword evidence="2 5" id="KW-0812">Transmembrane</keyword>
<dbReference type="EMBL" id="CAJHNH020007346">
    <property type="protein sequence ID" value="CAG5134584.1"/>
    <property type="molecule type" value="Genomic_DNA"/>
</dbReference>
<evidence type="ECO:0000256" key="5">
    <source>
        <dbReference type="SAM" id="Phobius"/>
    </source>
</evidence>
<feature type="signal peptide" evidence="6">
    <location>
        <begin position="1"/>
        <end position="20"/>
    </location>
</feature>
<evidence type="ECO:0000313" key="8">
    <source>
        <dbReference type="EMBL" id="CAG5134584.1"/>
    </source>
</evidence>
<accession>A0A8S4A051</accession>
<dbReference type="Pfam" id="PF03151">
    <property type="entry name" value="TPT"/>
    <property type="match status" value="1"/>
</dbReference>
<dbReference type="InterPro" id="IPR004853">
    <property type="entry name" value="Sugar_P_trans_dom"/>
</dbReference>
<feature type="transmembrane region" description="Helical" evidence="5">
    <location>
        <begin position="96"/>
        <end position="116"/>
    </location>
</feature>
<reference evidence="8" key="1">
    <citation type="submission" date="2021-04" db="EMBL/GenBank/DDBJ databases">
        <authorList>
            <consortium name="Molecular Ecology Group"/>
        </authorList>
    </citation>
    <scope>NUCLEOTIDE SEQUENCE</scope>
</reference>
<evidence type="ECO:0000313" key="9">
    <source>
        <dbReference type="Proteomes" id="UP000678393"/>
    </source>
</evidence>
<feature type="chain" id="PRO_5035877247" description="Sugar phosphate transporter domain-containing protein" evidence="6">
    <location>
        <begin position="21"/>
        <end position="280"/>
    </location>
</feature>
<sequence>ENKVALSITMCHLVFKFVVSGLVRQLLECKTGTPRVVLDWGTYVRRVAPAGLVSSLDIGLSNWSFEMITISLYTMSKSTAVIFILMFSLFFKLEKFRWSLVAVVLFIFTGLFLFTFRSTQFELLGFSLVMTASALSGLRWTLAQILLQRGELGLHNPVDMMFHIQPWMMLSLFPLSALFEGDVVSTTEKYFRFSEWSVLLSSIGTILLGGFLGFMLEFSEYLLLFHTSSLTMSISGVFKESCILALAYLVNHDPMNAVNAIGLLVCLMGIVIHVVAKAVD</sequence>